<dbReference type="CDD" id="cd06225">
    <property type="entry name" value="HAMP"/>
    <property type="match status" value="1"/>
</dbReference>
<reference evidence="7 8" key="2">
    <citation type="journal article" date="2012" name="Stand. Genomic Sci.">
        <title>Complete genome sequence of the moderately thermophilic mineral-sulfide-oxidizing firmicute Sulfobacillus acidophilus type strain (NAL(T)).</title>
        <authorList>
            <person name="Anderson I."/>
            <person name="Chertkov O."/>
            <person name="Chen A."/>
            <person name="Saunders E."/>
            <person name="Lapidus A."/>
            <person name="Nolan M."/>
            <person name="Lucas S."/>
            <person name="Hammon N."/>
            <person name="Deshpande S."/>
            <person name="Cheng J.F."/>
            <person name="Han C."/>
            <person name="Tapia R."/>
            <person name="Goodwin L.A."/>
            <person name="Pitluck S."/>
            <person name="Liolios K."/>
            <person name="Pagani I."/>
            <person name="Ivanova N."/>
            <person name="Mikhailova N."/>
            <person name="Pati A."/>
            <person name="Palaniappan K."/>
            <person name="Land M."/>
            <person name="Pan C."/>
            <person name="Rohde M."/>
            <person name="Pukall R."/>
            <person name="Goker M."/>
            <person name="Detter J.C."/>
            <person name="Woyke T."/>
            <person name="Bristow J."/>
            <person name="Eisen J.A."/>
            <person name="Markowitz V."/>
            <person name="Hugenholtz P."/>
            <person name="Kyrpides N.C."/>
            <person name="Klenk H.P."/>
            <person name="Mavromatis K."/>
        </authorList>
    </citation>
    <scope>NUCLEOTIDE SEQUENCE [LARGE SCALE GENOMIC DNA]</scope>
    <source>
        <strain evidence="8">ATCC 700253 / DSM 10332 / NAL</strain>
    </source>
</reference>
<feature type="transmembrane region" description="Helical" evidence="4">
    <location>
        <begin position="190"/>
        <end position="214"/>
    </location>
</feature>
<proteinExistence type="inferred from homology"/>
<dbReference type="Gene3D" id="1.10.287.950">
    <property type="entry name" value="Methyl-accepting chemotaxis protein"/>
    <property type="match status" value="1"/>
</dbReference>
<gene>
    <name evidence="7" type="ordered locus">Sulac_0806</name>
</gene>
<dbReference type="Pfam" id="PF00015">
    <property type="entry name" value="MCPsignal"/>
    <property type="match status" value="1"/>
</dbReference>
<reference evidence="8" key="1">
    <citation type="submission" date="2011-12" db="EMBL/GenBank/DDBJ databases">
        <title>The complete genome of chromosome of Sulfobacillus acidophilus DSM 10332.</title>
        <authorList>
            <person name="Lucas S."/>
            <person name="Han J."/>
            <person name="Lapidus A."/>
            <person name="Bruce D."/>
            <person name="Goodwin L."/>
            <person name="Pitluck S."/>
            <person name="Peters L."/>
            <person name="Kyrpides N."/>
            <person name="Mavromatis K."/>
            <person name="Ivanova N."/>
            <person name="Mikhailova N."/>
            <person name="Chertkov O."/>
            <person name="Saunders E."/>
            <person name="Detter J.C."/>
            <person name="Tapia R."/>
            <person name="Han C."/>
            <person name="Land M."/>
            <person name="Hauser L."/>
            <person name="Markowitz V."/>
            <person name="Cheng J.-F."/>
            <person name="Hugenholtz P."/>
            <person name="Woyke T."/>
            <person name="Wu D."/>
            <person name="Pukall R."/>
            <person name="Gehrich-Schroeter G."/>
            <person name="Schneider S."/>
            <person name="Klenk H.-P."/>
            <person name="Eisen J.A."/>
        </authorList>
    </citation>
    <scope>NUCLEOTIDE SEQUENCE [LARGE SCALE GENOMIC DNA]</scope>
    <source>
        <strain evidence="8">ATCC 700253 / DSM 10332 / NAL</strain>
    </source>
</reference>
<dbReference type="KEGG" id="sap:Sulac_0806"/>
<evidence type="ECO:0000313" key="8">
    <source>
        <dbReference type="Proteomes" id="UP000005439"/>
    </source>
</evidence>
<dbReference type="SUPFAM" id="SSF58104">
    <property type="entry name" value="Methyl-accepting chemotaxis protein (MCP) signaling domain"/>
    <property type="match status" value="2"/>
</dbReference>
<dbReference type="PATRIC" id="fig|679936.5.peg.859"/>
<dbReference type="Proteomes" id="UP000005439">
    <property type="component" value="Chromosome"/>
</dbReference>
<dbReference type="SMART" id="SM00304">
    <property type="entry name" value="HAMP"/>
    <property type="match status" value="1"/>
</dbReference>
<name>G8U176_SULAD</name>
<dbReference type="Gene3D" id="6.10.340.10">
    <property type="match status" value="1"/>
</dbReference>
<dbReference type="HOGENOM" id="CLU_405923_0_0_9"/>
<dbReference type="PROSITE" id="PS50111">
    <property type="entry name" value="CHEMOTAXIS_TRANSDUC_2"/>
    <property type="match status" value="1"/>
</dbReference>
<organism evidence="7 8">
    <name type="scientific">Sulfobacillus acidophilus (strain ATCC 700253 / DSM 10332 / NAL)</name>
    <dbReference type="NCBI Taxonomy" id="679936"/>
    <lineage>
        <taxon>Bacteria</taxon>
        <taxon>Bacillati</taxon>
        <taxon>Bacillota</taxon>
        <taxon>Clostridia</taxon>
        <taxon>Eubacteriales</taxon>
        <taxon>Clostridiales Family XVII. Incertae Sedis</taxon>
        <taxon>Sulfobacillus</taxon>
    </lineage>
</organism>
<dbReference type="PANTHER" id="PTHR32089:SF112">
    <property type="entry name" value="LYSOZYME-LIKE PROTEIN-RELATED"/>
    <property type="match status" value="1"/>
</dbReference>
<dbReference type="GO" id="GO:0007165">
    <property type="term" value="P:signal transduction"/>
    <property type="evidence" value="ECO:0007669"/>
    <property type="project" value="UniProtKB-KW"/>
</dbReference>
<evidence type="ECO:0000256" key="2">
    <source>
        <dbReference type="ARBA" id="ARBA00029447"/>
    </source>
</evidence>
<dbReference type="Pfam" id="PF00672">
    <property type="entry name" value="HAMP"/>
    <property type="match status" value="1"/>
</dbReference>
<evidence type="ECO:0000259" key="5">
    <source>
        <dbReference type="PROSITE" id="PS50111"/>
    </source>
</evidence>
<dbReference type="PROSITE" id="PS50885">
    <property type="entry name" value="HAMP"/>
    <property type="match status" value="1"/>
</dbReference>
<evidence type="ECO:0000256" key="1">
    <source>
        <dbReference type="ARBA" id="ARBA00023224"/>
    </source>
</evidence>
<keyword evidence="4" id="KW-0812">Transmembrane</keyword>
<evidence type="ECO:0000313" key="7">
    <source>
        <dbReference type="EMBL" id="AEW04309.1"/>
    </source>
</evidence>
<feature type="domain" description="HAMP" evidence="6">
    <location>
        <begin position="211"/>
        <end position="263"/>
    </location>
</feature>
<dbReference type="SMART" id="SM00283">
    <property type="entry name" value="MA"/>
    <property type="match status" value="1"/>
</dbReference>
<dbReference type="InterPro" id="IPR003660">
    <property type="entry name" value="HAMP_dom"/>
</dbReference>
<keyword evidence="8" id="KW-1185">Reference proteome</keyword>
<comment type="similarity">
    <text evidence="2">Belongs to the methyl-accepting chemotaxis (MCP) protein family.</text>
</comment>
<dbReference type="GO" id="GO:0004888">
    <property type="term" value="F:transmembrane signaling receptor activity"/>
    <property type="evidence" value="ECO:0007669"/>
    <property type="project" value="InterPro"/>
</dbReference>
<evidence type="ECO:0000256" key="4">
    <source>
        <dbReference type="SAM" id="Phobius"/>
    </source>
</evidence>
<evidence type="ECO:0000259" key="6">
    <source>
        <dbReference type="PROSITE" id="PS50885"/>
    </source>
</evidence>
<protein>
    <submittedName>
        <fullName evidence="7">Methyl-accepting chemotaxis sensory transducer</fullName>
    </submittedName>
</protein>
<dbReference type="GO" id="GO:0016020">
    <property type="term" value="C:membrane"/>
    <property type="evidence" value="ECO:0007669"/>
    <property type="project" value="InterPro"/>
</dbReference>
<dbReference type="InterPro" id="IPR004090">
    <property type="entry name" value="Chemotax_Me-accpt_rcpt"/>
</dbReference>
<feature type="domain" description="Methyl-accepting transducer" evidence="5">
    <location>
        <begin position="321"/>
        <end position="606"/>
    </location>
</feature>
<sequence>MRLTAKVGVLAVVLMGVVIGDGILTITHANHTLSQIDVLKERDNAIHRAISSMETAFYGYDDQMNMYALTAEMSHQTALAQTTYQQALGFSATLQHNLAYAESKAPNLVMKHLLQQLGTQIHAYNEDAQIVHQDVLHHAVAAAVAMQTVGNSAPSNAIMPLLTEIGQLSQNQVNHDLSAIQQAQTALITWAWITSVVMVIFLFMALGFVQWVAVRPLQRLETIARQLATGVVHHDITFRSGDEIGQLADAFRHMIRYLTEVSQVAQAIGEGNLRMEPQAAGPDDILGQSMITMHRNLRQMLEAIRESSRAIRDRADEFTRLAGQTTDATHQMSQALAQTAEATNESSQGLQNIASASQQLKASVEQVTGGAHTQAEQASWGEKALQALQEAQQHLKAVVTRMAQSTRQSQQTAENGRTELEALLTAMDRIASVTEATGDAIATLGTHSQQIGHIAQTISTIAEQTNLLALNAAIEAARAGDAGRGFAVVADEVRKLAEQSSRESATVSQLIQTIQETVLRATTAIAKGQDEVASGQKLADESRVAFRELVTAISEVGNEMSQLERTFVKLESESSQLDTAMRTISRIAQENAHAAKSMAAAASDVTETVSSLAAISEETAAATEELSSTSQHVAEASDDLTKKAQELIDVSRRLATLVERYHLSDHDMPGSRREHAA</sequence>
<keyword evidence="4" id="KW-1133">Transmembrane helix</keyword>
<accession>G8U176</accession>
<dbReference type="EMBL" id="CP003179">
    <property type="protein sequence ID" value="AEW04309.1"/>
    <property type="molecule type" value="Genomic_DNA"/>
</dbReference>
<dbReference type="AlphaFoldDB" id="G8U176"/>
<evidence type="ECO:0000256" key="3">
    <source>
        <dbReference type="PROSITE-ProRule" id="PRU00284"/>
    </source>
</evidence>
<dbReference type="PANTHER" id="PTHR32089">
    <property type="entry name" value="METHYL-ACCEPTING CHEMOTAXIS PROTEIN MCPB"/>
    <property type="match status" value="1"/>
</dbReference>
<dbReference type="GO" id="GO:0006935">
    <property type="term" value="P:chemotaxis"/>
    <property type="evidence" value="ECO:0007669"/>
    <property type="project" value="InterPro"/>
</dbReference>
<dbReference type="SUPFAM" id="SSF158472">
    <property type="entry name" value="HAMP domain-like"/>
    <property type="match status" value="1"/>
</dbReference>
<keyword evidence="4" id="KW-0472">Membrane</keyword>
<keyword evidence="1 3" id="KW-0807">Transducer</keyword>
<dbReference type="PRINTS" id="PR00260">
    <property type="entry name" value="CHEMTRNSDUCR"/>
</dbReference>
<dbReference type="InterPro" id="IPR004089">
    <property type="entry name" value="MCPsignal_dom"/>
</dbReference>
<dbReference type="STRING" id="679936.Sulac_0806"/>